<reference evidence="19" key="1">
    <citation type="submission" date="2022-10" db="EMBL/GenBank/DDBJ databases">
        <title>The complete genomes of actinobacterial strains from the NBC collection.</title>
        <authorList>
            <person name="Joergensen T.S."/>
            <person name="Alvarez Arevalo M."/>
            <person name="Sterndorff E.B."/>
            <person name="Faurdal D."/>
            <person name="Vuksanovic O."/>
            <person name="Mourched A.-S."/>
            <person name="Charusanti P."/>
            <person name="Shaw S."/>
            <person name="Blin K."/>
            <person name="Weber T."/>
        </authorList>
    </citation>
    <scope>NUCLEOTIDE SEQUENCE</scope>
    <source>
        <strain evidence="19">NBC_01482</strain>
    </source>
</reference>
<dbReference type="Proteomes" id="UP001432062">
    <property type="component" value="Chromosome"/>
</dbReference>
<evidence type="ECO:0000256" key="2">
    <source>
        <dbReference type="ARBA" id="ARBA00010527"/>
    </source>
</evidence>
<comment type="subunit">
    <text evidence="12">Interacts with the Sec translocase complex via SecD. Specifically interacts with transmembrane segments of nascent integral membrane proteins during membrane integration.</text>
</comment>
<gene>
    <name evidence="19" type="primary">yidC</name>
    <name evidence="19" type="ORF">OG563_40775</name>
</gene>
<comment type="similarity">
    <text evidence="2">Belongs to the OXA1/ALB3/YidC family. Type 1 subfamily.</text>
</comment>
<evidence type="ECO:0000256" key="8">
    <source>
        <dbReference type="ARBA" id="ARBA00022989"/>
    </source>
</evidence>
<comment type="subcellular location">
    <subcellularLocation>
        <location evidence="1">Cell membrane</location>
        <topology evidence="1">Multi-pass membrane protein</topology>
    </subcellularLocation>
    <subcellularLocation>
        <location evidence="16">Membrane</location>
        <topology evidence="16">Multi-pass membrane protein</topology>
    </subcellularLocation>
</comment>
<evidence type="ECO:0000256" key="17">
    <source>
        <dbReference type="SAM" id="Phobius"/>
    </source>
</evidence>
<dbReference type="InterPro" id="IPR028055">
    <property type="entry name" value="YidC/Oxa/ALB_C"/>
</dbReference>
<evidence type="ECO:0000256" key="4">
    <source>
        <dbReference type="ARBA" id="ARBA00022448"/>
    </source>
</evidence>
<feature type="domain" description="Membrane insertase YidC/Oxa/ALB C-terminal" evidence="18">
    <location>
        <begin position="32"/>
        <end position="261"/>
    </location>
</feature>
<keyword evidence="4" id="KW-0813">Transport</keyword>
<evidence type="ECO:0000259" key="18">
    <source>
        <dbReference type="Pfam" id="PF02096"/>
    </source>
</evidence>
<evidence type="ECO:0000256" key="16">
    <source>
        <dbReference type="RuleBase" id="RU003945"/>
    </source>
</evidence>
<feature type="transmembrane region" description="Helical" evidence="17">
    <location>
        <begin position="31"/>
        <end position="52"/>
    </location>
</feature>
<evidence type="ECO:0000256" key="7">
    <source>
        <dbReference type="ARBA" id="ARBA00022927"/>
    </source>
</evidence>
<keyword evidence="8 17" id="KW-1133">Transmembrane helix</keyword>
<keyword evidence="7" id="KW-0653">Protein transport</keyword>
<keyword evidence="20" id="KW-1185">Reference proteome</keyword>
<evidence type="ECO:0000313" key="20">
    <source>
        <dbReference type="Proteomes" id="UP001432062"/>
    </source>
</evidence>
<evidence type="ECO:0000256" key="11">
    <source>
        <dbReference type="ARBA" id="ARBA00025034"/>
    </source>
</evidence>
<dbReference type="RefSeq" id="WP_329408695.1">
    <property type="nucleotide sequence ID" value="NZ_CP109441.1"/>
</dbReference>
<feature type="transmembrane region" description="Helical" evidence="17">
    <location>
        <begin position="179"/>
        <end position="202"/>
    </location>
</feature>
<feature type="transmembrane region" description="Helical" evidence="17">
    <location>
        <begin position="97"/>
        <end position="118"/>
    </location>
</feature>
<accession>A0ABZ1YUF8</accession>
<comment type="function">
    <text evidence="11">Required for the insertion and/or proper folding and/or complex formation of integral membrane proteins into the membrane. Involved in integration of membrane proteins that insert both dependently and independently of the Sec translocase complex, as well as at least some lipoproteins. Aids folding of multispanning membrane proteins.</text>
</comment>
<evidence type="ECO:0000256" key="5">
    <source>
        <dbReference type="ARBA" id="ARBA00022475"/>
    </source>
</evidence>
<organism evidence="19 20">
    <name type="scientific">Nocardia vinacea</name>
    <dbReference type="NCBI Taxonomy" id="96468"/>
    <lineage>
        <taxon>Bacteria</taxon>
        <taxon>Bacillati</taxon>
        <taxon>Actinomycetota</taxon>
        <taxon>Actinomycetes</taxon>
        <taxon>Mycobacteriales</taxon>
        <taxon>Nocardiaceae</taxon>
        <taxon>Nocardia</taxon>
    </lineage>
</organism>
<protein>
    <recommendedName>
        <fullName evidence="3">Membrane protein insertase YidC</fullName>
    </recommendedName>
    <alternativeName>
        <fullName evidence="15">Foldase YidC</fullName>
    </alternativeName>
    <alternativeName>
        <fullName evidence="14">Membrane integrase YidC</fullName>
    </alternativeName>
    <alternativeName>
        <fullName evidence="13">Membrane protein YidC</fullName>
    </alternativeName>
</protein>
<evidence type="ECO:0000256" key="1">
    <source>
        <dbReference type="ARBA" id="ARBA00004651"/>
    </source>
</evidence>
<dbReference type="NCBIfam" id="TIGR03592">
    <property type="entry name" value="yidC_oxa1_cterm"/>
    <property type="match status" value="1"/>
</dbReference>
<dbReference type="EMBL" id="CP109441">
    <property type="protein sequence ID" value="WUV45379.1"/>
    <property type="molecule type" value="Genomic_DNA"/>
</dbReference>
<evidence type="ECO:0000256" key="3">
    <source>
        <dbReference type="ARBA" id="ARBA00015325"/>
    </source>
</evidence>
<dbReference type="CDD" id="cd20070">
    <property type="entry name" value="5TM_YidC_Alb3"/>
    <property type="match status" value="1"/>
</dbReference>
<dbReference type="NCBIfam" id="NF002899">
    <property type="entry name" value="PRK03449.1"/>
    <property type="match status" value="1"/>
</dbReference>
<sequence>MLDFIYYPVSAILWLWHTAFATVLGPVSGLAWVLAVIFLVITLRAALFLPFLKQARTQAAVQRLQPRVKAIQQKYKDDPVRRNTEIQQLYKDNGVNLFASLIPMIAQVFVFIGLFHVLRSFDRTGTFDYLPFGRTATMTAEQNAATANYLFGPGDVQSFLHAHLFGAPLSATLAGAGELLSTMALVALPLMLIASVATHFTARVSMNRQTGATQLPFMRTLSLWVFPATAILGGALLPVAILLYFVTNNAWTLAQQHFVYRRLDAETAAEAKRVAATLANAAPKPGVKPKRR</sequence>
<dbReference type="InterPro" id="IPR047196">
    <property type="entry name" value="YidC_ALB_C"/>
</dbReference>
<evidence type="ECO:0000313" key="19">
    <source>
        <dbReference type="EMBL" id="WUV45379.1"/>
    </source>
</evidence>
<evidence type="ECO:0000256" key="6">
    <source>
        <dbReference type="ARBA" id="ARBA00022692"/>
    </source>
</evidence>
<evidence type="ECO:0000256" key="9">
    <source>
        <dbReference type="ARBA" id="ARBA00023136"/>
    </source>
</evidence>
<keyword evidence="5" id="KW-1003">Cell membrane</keyword>
<feature type="transmembrane region" description="Helical" evidence="17">
    <location>
        <begin position="223"/>
        <end position="246"/>
    </location>
</feature>
<proteinExistence type="inferred from homology"/>
<evidence type="ECO:0000256" key="13">
    <source>
        <dbReference type="ARBA" id="ARBA00031538"/>
    </source>
</evidence>
<keyword evidence="6 16" id="KW-0812">Transmembrane</keyword>
<keyword evidence="10" id="KW-0143">Chaperone</keyword>
<evidence type="ECO:0000256" key="15">
    <source>
        <dbReference type="ARBA" id="ARBA00033342"/>
    </source>
</evidence>
<evidence type="ECO:0000256" key="12">
    <source>
        <dbReference type="ARBA" id="ARBA00026028"/>
    </source>
</evidence>
<dbReference type="InterPro" id="IPR001708">
    <property type="entry name" value="YidC/ALB3/OXA1/COX18"/>
</dbReference>
<evidence type="ECO:0000256" key="14">
    <source>
        <dbReference type="ARBA" id="ARBA00033245"/>
    </source>
</evidence>
<dbReference type="Pfam" id="PF02096">
    <property type="entry name" value="60KD_IMP"/>
    <property type="match status" value="1"/>
</dbReference>
<evidence type="ECO:0000256" key="10">
    <source>
        <dbReference type="ARBA" id="ARBA00023186"/>
    </source>
</evidence>
<name>A0ABZ1YUF8_9NOCA</name>
<dbReference type="PANTHER" id="PTHR12428:SF65">
    <property type="entry name" value="CYTOCHROME C OXIDASE ASSEMBLY PROTEIN COX18, MITOCHONDRIAL"/>
    <property type="match status" value="1"/>
</dbReference>
<keyword evidence="9 17" id="KW-0472">Membrane</keyword>
<dbReference type="PANTHER" id="PTHR12428">
    <property type="entry name" value="OXA1"/>
    <property type="match status" value="1"/>
</dbReference>